<comment type="similarity">
    <text evidence="2">Belongs to the ABC transporter superfamily. ABCG family. PDR (TC 3.A.1.205) subfamily.</text>
</comment>
<reference evidence="12" key="1">
    <citation type="submission" date="2018-01" db="EMBL/GenBank/DDBJ databases">
        <authorList>
            <person name="Mao J.F."/>
        </authorList>
    </citation>
    <scope>NUCLEOTIDE SEQUENCE</scope>
    <source>
        <strain evidence="12">Huo1</strain>
        <tissue evidence="12">Leaf</tissue>
    </source>
</reference>
<dbReference type="Pfam" id="PF08370">
    <property type="entry name" value="PDR_assoc"/>
    <property type="match status" value="1"/>
</dbReference>
<dbReference type="PROSITE" id="PS50893">
    <property type="entry name" value="ABC_TRANSPORTER_2"/>
    <property type="match status" value="2"/>
</dbReference>
<feature type="transmembrane region" description="Helical" evidence="10">
    <location>
        <begin position="520"/>
        <end position="541"/>
    </location>
</feature>
<evidence type="ECO:0000313" key="13">
    <source>
        <dbReference type="Proteomes" id="UP000298416"/>
    </source>
</evidence>
<dbReference type="Gene3D" id="3.40.50.300">
    <property type="entry name" value="P-loop containing nucleotide triphosphate hydrolases"/>
    <property type="match status" value="2"/>
</dbReference>
<feature type="transmembrane region" description="Helical" evidence="10">
    <location>
        <begin position="746"/>
        <end position="773"/>
    </location>
</feature>
<dbReference type="EMBL" id="PNBA02000004">
    <property type="protein sequence ID" value="KAG6425995.1"/>
    <property type="molecule type" value="Genomic_DNA"/>
</dbReference>
<sequence>MRAFTQEVFVLEEMDMSESFRRNSSLWRNNGLQMFSRSSRGEEDDEEALKWAAIERLPTFDRLRRGILVGSEGGFGEIDDVRNLGFQERKNLLDRLVRDAREDNEKFLLKLKNRIDAVGIDLPSIEVRFENLKVEAEAYVGRRSLPTLINFFANIFEKKAVHDPKGCFRNLETGTDDSSLRAAKFRKDNVVVNFGRNASSRYEGNLVKGNVTYNGHELKEFVPQRSAAYISQHDVHLGEMTVRETLAFSARCQGVGTNLEMLAELSRREKEANIRPDPDVDIYMKAAYLKGQEVSIVTDYILKILGLDMCADTAVGDDMTRGISGGQKKRVTLGEMLVGPAKAFFMDEITTGLDSSTAYQVVNCIRESTHILKGTVLMSLLQPEPETYELFDDIMLISEGQIVYQGPREHVIGFFRSMGFKCPERKGVAEFLQEVTSRRDQWQYWADKDRLYRFVTAREFAESFRSFHVGQRLTADLAIPFDKRESHPAALTTKHSGISKKEILKACASRELLLMKRNSFMYIFRLFQLSVMGFVTMTLFFRTKMGRDSLADGRKFASAIYFVLSNVMFGGLAEMVMGILRLPVFYRQRNFFFFPAWAYVLPQWIFSIPLNAFEMLVFTVITYYEIGFDPNFGRFVKYYLLLLMLMQASTSLFRLIGAIGRDMIVAFLYGYFILLLVLSLCGFVLPRGAIKNWWIWGYYISPMMYAENALMVNEFRGHSWRHASPDANMSLGVEVLKSQGYFPGSYWYWIGIGALIGMTFLFSSCYILALTYLNPMGRSQTILPEDENEYSVDMPQEMKNQGANEDRLVLLKGVSGVFRPGVLTALMGVSGAGKTTLMDVLAGRKTGGYIEGNITISGYPKKQETFARISGYCEQNDIHSPCVTVYESLLFSAWLRLPPQVNSATRKLFVENVMELVELTPIRDGLVGLPGVSGLSTEQRKRLTIAVELVANPSIIFMDEPTSGLDARAAQIVMRTVRNTVETGRTVLFLMKRGGQEIYVGPVGQHSCNLIHYFEVIQGTQKIRDGYNPATWMLEVSSSSQEQILGIDFAEIYRNSELYRCNKALVKELSTPRPGTKDLHFQTKYSQPFFTQCLACLWKQHWSYWRNPTYSAVRMVYTAFLAIMFGSLFWDLGSKRGSYQDILNAMGSMYSSVFFLGVQIATSVQPVVVVERTVFYREKAAGLYSALPYALGQMMMEIPYCFGQAVVYGFIMYAMIGFDWTAAKFFWFLYFMFFTLLYFVFYGMMAVAMTPNHHIANIVSYTFYGIWNVFSGFVVSRPLTPVWWRWYHWVNPVAWTVYGLSASQFGDVTDQFATGQSVGEFVRSYLGFQHDFIGVAAAVVAGFGVVFAVTFAFAIKIFNFQRR</sequence>
<dbReference type="InterPro" id="IPR029481">
    <property type="entry name" value="ABC_trans_N"/>
</dbReference>
<dbReference type="InterPro" id="IPR013581">
    <property type="entry name" value="PDR_assoc"/>
</dbReference>
<dbReference type="GO" id="GO:0140359">
    <property type="term" value="F:ABC-type transporter activity"/>
    <property type="evidence" value="ECO:0007669"/>
    <property type="project" value="InterPro"/>
</dbReference>
<dbReference type="InterPro" id="IPR003439">
    <property type="entry name" value="ABC_transporter-like_ATP-bd"/>
</dbReference>
<dbReference type="SUPFAM" id="SSF52540">
    <property type="entry name" value="P-loop containing nucleoside triphosphate hydrolases"/>
    <property type="match status" value="2"/>
</dbReference>
<accession>A0A8X8Y5R8</accession>
<comment type="subcellular location">
    <subcellularLocation>
        <location evidence="1">Membrane</location>
        <topology evidence="1">Multi-pass membrane protein</topology>
    </subcellularLocation>
</comment>
<evidence type="ECO:0000256" key="4">
    <source>
        <dbReference type="ARBA" id="ARBA00022692"/>
    </source>
</evidence>
<evidence type="ECO:0000256" key="7">
    <source>
        <dbReference type="ARBA" id="ARBA00022840"/>
    </source>
</evidence>
<keyword evidence="13" id="KW-1185">Reference proteome</keyword>
<keyword evidence="5" id="KW-0677">Repeat</keyword>
<feature type="transmembrane region" description="Helical" evidence="10">
    <location>
        <begin position="663"/>
        <end position="686"/>
    </location>
</feature>
<feature type="domain" description="ABC transporter" evidence="11">
    <location>
        <begin position="792"/>
        <end position="1044"/>
    </location>
</feature>
<comment type="caution">
    <text evidence="12">The sequence shown here is derived from an EMBL/GenBank/DDBJ whole genome shotgun (WGS) entry which is preliminary data.</text>
</comment>
<dbReference type="FunFam" id="3.40.50.300:FF:000179">
    <property type="entry name" value="ABC transporter G family member 34"/>
    <property type="match status" value="1"/>
</dbReference>
<evidence type="ECO:0000256" key="10">
    <source>
        <dbReference type="SAM" id="Phobius"/>
    </source>
</evidence>
<dbReference type="PROSITE" id="PS00211">
    <property type="entry name" value="ABC_TRANSPORTER_1"/>
    <property type="match status" value="1"/>
</dbReference>
<feature type="transmembrane region" description="Helical" evidence="10">
    <location>
        <begin position="604"/>
        <end position="626"/>
    </location>
</feature>
<evidence type="ECO:0000313" key="12">
    <source>
        <dbReference type="EMBL" id="KAG6425995.1"/>
    </source>
</evidence>
<dbReference type="GO" id="GO:0009914">
    <property type="term" value="P:hormone transport"/>
    <property type="evidence" value="ECO:0007669"/>
    <property type="project" value="UniProtKB-ARBA"/>
</dbReference>
<gene>
    <name evidence="12" type="ORF">SASPL_110208</name>
</gene>
<keyword evidence="4 10" id="KW-0812">Transmembrane</keyword>
<dbReference type="GO" id="GO:0005524">
    <property type="term" value="F:ATP binding"/>
    <property type="evidence" value="ECO:0007669"/>
    <property type="project" value="UniProtKB-KW"/>
</dbReference>
<evidence type="ECO:0000256" key="5">
    <source>
        <dbReference type="ARBA" id="ARBA00022737"/>
    </source>
</evidence>
<dbReference type="FunFam" id="3.40.50.300:FF:000059">
    <property type="entry name" value="ABC transporter G family member 40"/>
    <property type="match status" value="1"/>
</dbReference>
<dbReference type="PANTHER" id="PTHR48040">
    <property type="entry name" value="PLEIOTROPIC DRUG RESISTANCE PROTEIN 1-LIKE ISOFORM X1"/>
    <property type="match status" value="1"/>
</dbReference>
<evidence type="ECO:0000256" key="9">
    <source>
        <dbReference type="ARBA" id="ARBA00023136"/>
    </source>
</evidence>
<keyword evidence="7" id="KW-0067">ATP-binding</keyword>
<dbReference type="SMART" id="SM00382">
    <property type="entry name" value="AAA"/>
    <property type="match status" value="1"/>
</dbReference>
<feature type="transmembrane region" description="Helical" evidence="10">
    <location>
        <begin position="1112"/>
        <end position="1130"/>
    </location>
</feature>
<evidence type="ECO:0000256" key="1">
    <source>
        <dbReference type="ARBA" id="ARBA00004141"/>
    </source>
</evidence>
<feature type="transmembrane region" description="Helical" evidence="10">
    <location>
        <begin position="638"/>
        <end position="657"/>
    </location>
</feature>
<evidence type="ECO:0000256" key="2">
    <source>
        <dbReference type="ARBA" id="ARBA00006012"/>
    </source>
</evidence>
<feature type="transmembrane region" description="Helical" evidence="10">
    <location>
        <begin position="1198"/>
        <end position="1216"/>
    </location>
</feature>
<dbReference type="Proteomes" id="UP000298416">
    <property type="component" value="Unassembled WGS sequence"/>
</dbReference>
<keyword evidence="3" id="KW-0813">Transport</keyword>
<feature type="transmembrane region" description="Helical" evidence="10">
    <location>
        <begin position="1150"/>
        <end position="1170"/>
    </location>
</feature>
<keyword evidence="8 10" id="KW-1133">Transmembrane helix</keyword>
<evidence type="ECO:0000256" key="3">
    <source>
        <dbReference type="ARBA" id="ARBA00022448"/>
    </source>
</evidence>
<evidence type="ECO:0000256" key="8">
    <source>
        <dbReference type="ARBA" id="ARBA00022989"/>
    </source>
</evidence>
<dbReference type="GO" id="GO:0016887">
    <property type="term" value="F:ATP hydrolysis activity"/>
    <property type="evidence" value="ECO:0007669"/>
    <property type="project" value="InterPro"/>
</dbReference>
<dbReference type="InterPro" id="IPR013525">
    <property type="entry name" value="ABC2_TM"/>
</dbReference>
<dbReference type="GO" id="GO:2000032">
    <property type="term" value="P:regulation of secondary shoot formation"/>
    <property type="evidence" value="ECO:0007669"/>
    <property type="project" value="UniProtKB-ARBA"/>
</dbReference>
<dbReference type="PANTHER" id="PTHR48040:SF20">
    <property type="entry name" value="PLEIOTROPIC DRUG RESISTANCE PROTEIN 1"/>
    <property type="match status" value="1"/>
</dbReference>
<feature type="domain" description="ABC transporter" evidence="11">
    <location>
        <begin position="127"/>
        <end position="424"/>
    </location>
</feature>
<keyword evidence="6" id="KW-0547">Nucleotide-binding</keyword>
<feature type="transmembrane region" description="Helical" evidence="10">
    <location>
        <begin position="1228"/>
        <end position="1249"/>
    </location>
</feature>
<organism evidence="12">
    <name type="scientific">Salvia splendens</name>
    <name type="common">Scarlet sage</name>
    <dbReference type="NCBI Taxonomy" id="180675"/>
    <lineage>
        <taxon>Eukaryota</taxon>
        <taxon>Viridiplantae</taxon>
        <taxon>Streptophyta</taxon>
        <taxon>Embryophyta</taxon>
        <taxon>Tracheophyta</taxon>
        <taxon>Spermatophyta</taxon>
        <taxon>Magnoliopsida</taxon>
        <taxon>eudicotyledons</taxon>
        <taxon>Gunneridae</taxon>
        <taxon>Pentapetalae</taxon>
        <taxon>asterids</taxon>
        <taxon>lamiids</taxon>
        <taxon>Lamiales</taxon>
        <taxon>Lamiaceae</taxon>
        <taxon>Nepetoideae</taxon>
        <taxon>Mentheae</taxon>
        <taxon>Salviinae</taxon>
        <taxon>Salvia</taxon>
        <taxon>Salvia subgen. Calosphace</taxon>
        <taxon>core Calosphace</taxon>
    </lineage>
</organism>
<protein>
    <recommendedName>
        <fullName evidence="11">ABC transporter domain-containing protein</fullName>
    </recommendedName>
</protein>
<proteinExistence type="inferred from homology"/>
<reference evidence="12" key="2">
    <citation type="submission" date="2020-08" db="EMBL/GenBank/DDBJ databases">
        <title>Plant Genome Project.</title>
        <authorList>
            <person name="Zhang R.-G."/>
        </authorList>
    </citation>
    <scope>NUCLEOTIDE SEQUENCE</scope>
    <source>
        <strain evidence="12">Huo1</strain>
        <tissue evidence="12">Leaf</tissue>
    </source>
</reference>
<keyword evidence="9 10" id="KW-0472">Membrane</keyword>
<feature type="transmembrane region" description="Helical" evidence="10">
    <location>
        <begin position="1332"/>
        <end position="1355"/>
    </location>
</feature>
<feature type="transmembrane region" description="Helical" evidence="10">
    <location>
        <begin position="1261"/>
        <end position="1279"/>
    </location>
</feature>
<dbReference type="Pfam" id="PF01061">
    <property type="entry name" value="ABC2_membrane"/>
    <property type="match status" value="2"/>
</dbReference>
<dbReference type="InterPro" id="IPR017871">
    <property type="entry name" value="ABC_transporter-like_CS"/>
</dbReference>
<dbReference type="InterPro" id="IPR027417">
    <property type="entry name" value="P-loop_NTPase"/>
</dbReference>
<dbReference type="Pfam" id="PF14510">
    <property type="entry name" value="ABC_trans_N"/>
    <property type="match status" value="1"/>
</dbReference>
<dbReference type="InterPro" id="IPR003593">
    <property type="entry name" value="AAA+_ATPase"/>
</dbReference>
<dbReference type="Pfam" id="PF00005">
    <property type="entry name" value="ABC_tran"/>
    <property type="match status" value="2"/>
</dbReference>
<feature type="transmembrane region" description="Helical" evidence="10">
    <location>
        <begin position="693"/>
        <end position="712"/>
    </location>
</feature>
<dbReference type="GO" id="GO:0005886">
    <property type="term" value="C:plasma membrane"/>
    <property type="evidence" value="ECO:0007669"/>
    <property type="project" value="UniProtKB-ARBA"/>
</dbReference>
<feature type="transmembrane region" description="Helical" evidence="10">
    <location>
        <begin position="561"/>
        <end position="584"/>
    </location>
</feature>
<evidence type="ECO:0000256" key="6">
    <source>
        <dbReference type="ARBA" id="ARBA00022741"/>
    </source>
</evidence>
<name>A0A8X8Y5R8_SALSN</name>
<evidence type="ECO:0000259" key="11">
    <source>
        <dbReference type="PROSITE" id="PS50893"/>
    </source>
</evidence>